<comment type="caution">
    <text evidence="1">The sequence shown here is derived from an EMBL/GenBank/DDBJ whole genome shotgun (WGS) entry which is preliminary data.</text>
</comment>
<reference evidence="1 2" key="1">
    <citation type="submission" date="2024-05" db="EMBL/GenBank/DDBJ databases">
        <authorList>
            <person name="Wallberg A."/>
        </authorList>
    </citation>
    <scope>NUCLEOTIDE SEQUENCE [LARGE SCALE GENOMIC DNA]</scope>
</reference>
<name>A0AAV2QD21_MEGNR</name>
<evidence type="ECO:0000313" key="2">
    <source>
        <dbReference type="Proteomes" id="UP001497623"/>
    </source>
</evidence>
<accession>A0AAV2QD21</accession>
<evidence type="ECO:0000313" key="1">
    <source>
        <dbReference type="EMBL" id="CAL4079597.1"/>
    </source>
</evidence>
<proteinExistence type="predicted"/>
<keyword evidence="2" id="KW-1185">Reference proteome</keyword>
<protein>
    <submittedName>
        <fullName evidence="1">Uncharacterized protein</fullName>
    </submittedName>
</protein>
<dbReference type="EMBL" id="CAXKWB010005734">
    <property type="protein sequence ID" value="CAL4079597.1"/>
    <property type="molecule type" value="Genomic_DNA"/>
</dbReference>
<sequence>MKLLGFRPIMSPRSTINNIRHRRVNTKLTSSSLSTDILSSSLISSVSSGTTLSIKLFSGISICLSSLLLINDMWSPAICLSQPSYFGSTGAVETNWALEPLP</sequence>
<organism evidence="1 2">
    <name type="scientific">Meganyctiphanes norvegica</name>
    <name type="common">Northern krill</name>
    <name type="synonym">Thysanopoda norvegica</name>
    <dbReference type="NCBI Taxonomy" id="48144"/>
    <lineage>
        <taxon>Eukaryota</taxon>
        <taxon>Metazoa</taxon>
        <taxon>Ecdysozoa</taxon>
        <taxon>Arthropoda</taxon>
        <taxon>Crustacea</taxon>
        <taxon>Multicrustacea</taxon>
        <taxon>Malacostraca</taxon>
        <taxon>Eumalacostraca</taxon>
        <taxon>Eucarida</taxon>
        <taxon>Euphausiacea</taxon>
        <taxon>Euphausiidae</taxon>
        <taxon>Meganyctiphanes</taxon>
    </lineage>
</organism>
<dbReference type="Proteomes" id="UP001497623">
    <property type="component" value="Unassembled WGS sequence"/>
</dbReference>
<gene>
    <name evidence="1" type="ORF">MNOR_LOCUS11062</name>
</gene>
<dbReference type="AlphaFoldDB" id="A0AAV2QD21"/>